<dbReference type="EMBL" id="VRYY01000046">
    <property type="protein sequence ID" value="MBG3875878.1"/>
    <property type="molecule type" value="Genomic_DNA"/>
</dbReference>
<protein>
    <submittedName>
        <fullName evidence="1">Glycosyltransferase family 1 protein</fullName>
    </submittedName>
</protein>
<evidence type="ECO:0000313" key="1">
    <source>
        <dbReference type="EMBL" id="MBG3875878.1"/>
    </source>
</evidence>
<sequence>PELAALRRAGLATARACSLERQREAVLALWARAERGELFPPARS</sequence>
<proteinExistence type="predicted"/>
<gene>
    <name evidence="1" type="ORF">FVW20_02260</name>
</gene>
<feature type="non-terminal residue" evidence="1">
    <location>
        <position position="1"/>
    </location>
</feature>
<keyword evidence="2" id="KW-1185">Reference proteome</keyword>
<reference evidence="1 2" key="1">
    <citation type="submission" date="2019-08" db="EMBL/GenBank/DDBJ databases">
        <authorList>
            <person name="Luo N."/>
        </authorList>
    </citation>
    <scope>NUCLEOTIDE SEQUENCE [LARGE SCALE GENOMIC DNA]</scope>
    <source>
        <strain evidence="1 2">NCIMB 9442</strain>
    </source>
</reference>
<accession>A0ABS0J2D6</accession>
<dbReference type="Proteomes" id="UP001194469">
    <property type="component" value="Unassembled WGS sequence"/>
</dbReference>
<name>A0ABS0J2D6_9BACT</name>
<organism evidence="1 2">
    <name type="scientific">Nitratidesulfovibrio oxamicus</name>
    <dbReference type="NCBI Taxonomy" id="32016"/>
    <lineage>
        <taxon>Bacteria</taxon>
        <taxon>Pseudomonadati</taxon>
        <taxon>Thermodesulfobacteriota</taxon>
        <taxon>Desulfovibrionia</taxon>
        <taxon>Desulfovibrionales</taxon>
        <taxon>Desulfovibrionaceae</taxon>
        <taxon>Nitratidesulfovibrio</taxon>
    </lineage>
</organism>
<evidence type="ECO:0000313" key="2">
    <source>
        <dbReference type="Proteomes" id="UP001194469"/>
    </source>
</evidence>
<comment type="caution">
    <text evidence="1">The sequence shown here is derived from an EMBL/GenBank/DDBJ whole genome shotgun (WGS) entry which is preliminary data.</text>
</comment>